<dbReference type="AlphaFoldDB" id="A0A0M0JBF9"/>
<name>A0A0M0JBF9_9EUKA</name>
<feature type="compositionally biased region" description="Gly residues" evidence="1">
    <location>
        <begin position="189"/>
        <end position="198"/>
    </location>
</feature>
<comment type="caution">
    <text evidence="2">The sequence shown here is derived from an EMBL/GenBank/DDBJ whole genome shotgun (WGS) entry which is preliminary data.</text>
</comment>
<feature type="region of interest" description="Disordered" evidence="1">
    <location>
        <begin position="343"/>
        <end position="393"/>
    </location>
</feature>
<keyword evidence="2" id="KW-0969">Cilium</keyword>
<keyword evidence="2" id="KW-0966">Cell projection</keyword>
<sequence>MAFELAVARVRAHRFVPPYIAPVEDDIQGSSSPREPRELRGPVAHGDATSDGSYFSDDSYESSSEESSEEEEEEEAEPEPEPEPEEIEAEVTEVAEVAAPEEGEAPVTALKAGAASTKAVFEKPNPVEKKVVPRKAVAEPEPKEEDEEEESAEVGPTAGASKPKKLAKEEKAAEKEAAKLQRREARRAAGGGGGGGGDDPSEKRRRKFDTAKSVWAPRAAWADSKDYFDTKEVEVTRCANDWGRVMMFGTEKIIGGRNDSPDELEAKCAACEKIVSKHRTTINLVFNYYCCRGTEVNFLYLNEWSAFVDELGIADNKSKFCKKSDMDRLFIAVDTKTEMVHKEMKKTEKERNPLGKRASPSQKGAEVGLVSGEADAGAGNRPSGRPGLARQTTMSSEAILKQMDKLVSSTLFEHDDLKKKCLHRVEFILALLNIAVNRYVLTRQMESVAEALKALLEQDLQPKLELQPRIFRRPDVFRKAHCYHPDADLALKSFEADLRLLFGAMDFKGRSLIEVNDWRGFCRGSDLFAPDCSERDVMLAFSWSRMAVANEQTERGHFKEICLPFEGFMEALCRLAALKMLPTEQEMKDAGYTDAGSFFYNMRKTDEEGYKRLLLERAPGWGAEPEQPMNVCITRLFEIIVFAIDMKTGGTGLASQDLNMAAHNMLLQKARPFIKNQCQKTL</sequence>
<evidence type="ECO:0000313" key="2">
    <source>
        <dbReference type="EMBL" id="KOO23697.1"/>
    </source>
</evidence>
<feature type="compositionally biased region" description="Basic and acidic residues" evidence="1">
    <location>
        <begin position="166"/>
        <end position="187"/>
    </location>
</feature>
<evidence type="ECO:0000256" key="1">
    <source>
        <dbReference type="SAM" id="MobiDB-lite"/>
    </source>
</evidence>
<feature type="compositionally biased region" description="Acidic residues" evidence="1">
    <location>
        <begin position="142"/>
        <end position="152"/>
    </location>
</feature>
<reference evidence="3" key="1">
    <citation type="journal article" date="2015" name="PLoS Genet.">
        <title>Genome Sequence and Transcriptome Analyses of Chrysochromulina tobin: Metabolic Tools for Enhanced Algal Fitness in the Prominent Order Prymnesiales (Haptophyceae).</title>
        <authorList>
            <person name="Hovde B.T."/>
            <person name="Deodato C.R."/>
            <person name="Hunsperger H.M."/>
            <person name="Ryken S.A."/>
            <person name="Yost W."/>
            <person name="Jha R.K."/>
            <person name="Patterson J."/>
            <person name="Monnat R.J. Jr."/>
            <person name="Barlow S.B."/>
            <person name="Starkenburg S.R."/>
            <person name="Cattolico R.A."/>
        </authorList>
    </citation>
    <scope>NUCLEOTIDE SEQUENCE</scope>
    <source>
        <strain evidence="3">CCMP291</strain>
    </source>
</reference>
<dbReference type="EMBL" id="JWZX01003166">
    <property type="protein sequence ID" value="KOO23697.1"/>
    <property type="molecule type" value="Genomic_DNA"/>
</dbReference>
<feature type="compositionally biased region" description="Basic and acidic residues" evidence="1">
    <location>
        <begin position="343"/>
        <end position="353"/>
    </location>
</feature>
<protein>
    <submittedName>
        <fullName evidence="2">Flagellar associated protein</fullName>
    </submittedName>
</protein>
<keyword evidence="3" id="KW-1185">Reference proteome</keyword>
<organism evidence="2 3">
    <name type="scientific">Chrysochromulina tobinii</name>
    <dbReference type="NCBI Taxonomy" id="1460289"/>
    <lineage>
        <taxon>Eukaryota</taxon>
        <taxon>Haptista</taxon>
        <taxon>Haptophyta</taxon>
        <taxon>Prymnesiophyceae</taxon>
        <taxon>Prymnesiales</taxon>
        <taxon>Chrysochromulinaceae</taxon>
        <taxon>Chrysochromulina</taxon>
    </lineage>
</organism>
<evidence type="ECO:0000313" key="3">
    <source>
        <dbReference type="Proteomes" id="UP000037460"/>
    </source>
</evidence>
<gene>
    <name evidence="2" type="ORF">Ctob_009052</name>
</gene>
<feature type="compositionally biased region" description="Acidic residues" evidence="1">
    <location>
        <begin position="58"/>
        <end position="104"/>
    </location>
</feature>
<keyword evidence="2" id="KW-0282">Flagellum</keyword>
<accession>A0A0M0JBF9</accession>
<feature type="compositionally biased region" description="Basic and acidic residues" evidence="1">
    <location>
        <begin position="125"/>
        <end position="141"/>
    </location>
</feature>
<dbReference type="Proteomes" id="UP000037460">
    <property type="component" value="Unassembled WGS sequence"/>
</dbReference>
<proteinExistence type="predicted"/>
<feature type="region of interest" description="Disordered" evidence="1">
    <location>
        <begin position="18"/>
        <end position="210"/>
    </location>
</feature>